<sequence>RQHHSGLSRHGEVRSGGQGDSRGDPQSPCQRPAPGLGLPEVHPRVRGEGH</sequence>
<proteinExistence type="predicted"/>
<organism evidence="2">
    <name type="scientific">Bos taurus</name>
    <name type="common">Bovine</name>
    <dbReference type="NCBI Taxonomy" id="9913"/>
    <lineage>
        <taxon>Eukaryota</taxon>
        <taxon>Metazoa</taxon>
        <taxon>Chordata</taxon>
        <taxon>Craniata</taxon>
        <taxon>Vertebrata</taxon>
        <taxon>Euteleostomi</taxon>
        <taxon>Mammalia</taxon>
        <taxon>Eutheria</taxon>
        <taxon>Laurasiatheria</taxon>
        <taxon>Artiodactyla</taxon>
        <taxon>Ruminantia</taxon>
        <taxon>Pecora</taxon>
        <taxon>Bovidae</taxon>
        <taxon>Bovinae</taxon>
        <taxon>Bos</taxon>
    </lineage>
</organism>
<feature type="compositionally biased region" description="Basic and acidic residues" evidence="1">
    <location>
        <begin position="41"/>
        <end position="50"/>
    </location>
</feature>
<reference evidence="2" key="1">
    <citation type="submission" date="2007-12" db="EMBL/GenBank/DDBJ databases">
        <title>Genes on BTA18 associated with bilateral convergent strabismus with exophthalmus in German Brown Cattle.</title>
        <authorList>
            <person name="Fink S."/>
            <person name="Moemke S."/>
            <person name="Woehlke A."/>
            <person name="Distl O."/>
        </authorList>
    </citation>
    <scope>NUCLEOTIDE SEQUENCE</scope>
</reference>
<accession>B1GVY8</accession>
<protein>
    <submittedName>
        <fullName evidence="2">Retinol dehydrogenase 13</fullName>
    </submittedName>
</protein>
<evidence type="ECO:0000256" key="1">
    <source>
        <dbReference type="SAM" id="MobiDB-lite"/>
    </source>
</evidence>
<dbReference type="EMBL" id="AM930549">
    <property type="protein sequence ID" value="CAP59630.1"/>
    <property type="molecule type" value="Genomic_DNA"/>
</dbReference>
<dbReference type="OrthoDB" id="191139at2759"/>
<evidence type="ECO:0000313" key="2">
    <source>
        <dbReference type="EMBL" id="CAP59630.1"/>
    </source>
</evidence>
<feature type="region of interest" description="Disordered" evidence="1">
    <location>
        <begin position="1"/>
        <end position="50"/>
    </location>
</feature>
<name>B1GVY8_BOVIN</name>
<gene>
    <name evidence="2" type="primary">RDH13</name>
</gene>
<feature type="non-terminal residue" evidence="2">
    <location>
        <position position="1"/>
    </location>
</feature>
<dbReference type="AlphaFoldDB" id="B1GVY8"/>